<evidence type="ECO:0000256" key="3">
    <source>
        <dbReference type="ARBA" id="ARBA00022840"/>
    </source>
</evidence>
<dbReference type="PANTHER" id="PTHR35372">
    <property type="entry name" value="ATP BINDING PROTEIN-RELATED"/>
    <property type="match status" value="1"/>
</dbReference>
<dbReference type="InterPro" id="IPR045455">
    <property type="entry name" value="NrS-1_pol-like_helicase"/>
</dbReference>
<dbReference type="SUPFAM" id="SSF52540">
    <property type="entry name" value="P-loop containing nucleoside triphosphate hydrolases"/>
    <property type="match status" value="1"/>
</dbReference>
<dbReference type="InterPro" id="IPR006500">
    <property type="entry name" value="Helicase_put_C_phage/plasmid"/>
</dbReference>
<sequence length="754" mass="85238">MKLVFYTANCTGNAKNCSYPSRMEVTNAEELKAVVRMDHVCAEYKNNYRSADNFVGSVVAVMDCDNDHSDKPNDWITPEKIDELMPDVSYAIASSRNHMKQKDDKSSRPRFHVYFLIHSCEDAMEYAELKRTIQKAFPFFDDNALDAARFIFGADCNEVIWHDGWETIDEELPVFQDDEDTETTGHFSIPEGKRNNTLSRFAGRVVKRYGSTEKAHQIFLDEANKCDPPMDDEELATIWNSAVKFSKKVQSQEGYVAPDDFNDDFLGESLKPSDFSDIGQAKVLTREYGNELRYTDATDYLRFNGEYWVESKQQAVGAMEEFLDLQLADALDEVQRAIDAVVASGVSMDDAKAGGKKFEGSLQGDQLEAYRVYLSAIAYRTFVMKRRDMKYVTSALQAAKPMLSISVSDLDKDEFLLNTPGVTYHLKDGLSGMHEPDAMDYITKQTSVTSGEDGKQLWIDALDTFFCGDKELIDYVQQIVGLASIGKVYVEALIISYGEGRNGKSTFWNTISRVLGTYSGSMSSDALTVGCKRNVKPEMAELKGKRLIIAAELEEGMRLNTSVIKQLCSTDEVTAEKKYKDPFKYVPSHTLVLYTNHLPRVGANDEGTWRRLIVIPFNAKIQGKSDIKNYTDYLVQNAGPYVLSWIIEGAQKVILNNFKIKLPTCVENAINNYRADNDWLGAFLDECCELDATYKQKSGEFYQEYRAYCLRTGEYTRSTTDFYAALEISGMNRKRLSNGSFISGVRLKNTDFIE</sequence>
<evidence type="ECO:0000313" key="6">
    <source>
        <dbReference type="Proteomes" id="UP000656077"/>
    </source>
</evidence>
<dbReference type="InterPro" id="IPR014015">
    <property type="entry name" value="Helicase_SF3_DNA-vir"/>
</dbReference>
<dbReference type="InterPro" id="IPR051620">
    <property type="entry name" value="ORF904-like_C"/>
</dbReference>
<dbReference type="PANTHER" id="PTHR35372:SF2">
    <property type="entry name" value="SF3 HELICASE DOMAIN-CONTAINING PROTEIN"/>
    <property type="match status" value="1"/>
</dbReference>
<dbReference type="NCBIfam" id="TIGR01613">
    <property type="entry name" value="primase_Cterm"/>
    <property type="match status" value="1"/>
</dbReference>
<name>A0A964RMD2_9CLOT</name>
<dbReference type="RefSeq" id="WP_160359241.1">
    <property type="nucleotide sequence ID" value="NZ_WSRQ01000015.1"/>
</dbReference>
<reference evidence="5" key="1">
    <citation type="submission" date="2019-12" db="EMBL/GenBank/DDBJ databases">
        <title>Microbes associate with the intestines of laboratory mice.</title>
        <authorList>
            <person name="Navarre W."/>
            <person name="Wong E."/>
        </authorList>
    </citation>
    <scope>NUCLEOTIDE SEQUENCE</scope>
    <source>
        <strain evidence="5">NM79_F5</strain>
    </source>
</reference>
<dbReference type="Pfam" id="PF08706">
    <property type="entry name" value="D5_N"/>
    <property type="match status" value="1"/>
</dbReference>
<proteinExistence type="predicted"/>
<keyword evidence="1" id="KW-0547">Nucleotide-binding</keyword>
<evidence type="ECO:0000256" key="2">
    <source>
        <dbReference type="ARBA" id="ARBA00022801"/>
    </source>
</evidence>
<dbReference type="SMART" id="SM00885">
    <property type="entry name" value="D5_N"/>
    <property type="match status" value="1"/>
</dbReference>
<keyword evidence="2" id="KW-0378">Hydrolase</keyword>
<dbReference type="InterPro" id="IPR027417">
    <property type="entry name" value="P-loop_NTPase"/>
</dbReference>
<accession>A0A964RMD2</accession>
<gene>
    <name evidence="5" type="ORF">GKZ28_11155</name>
</gene>
<dbReference type="InterPro" id="IPR014820">
    <property type="entry name" value="PriCT_1"/>
</dbReference>
<dbReference type="PROSITE" id="PS51206">
    <property type="entry name" value="SF3_HELICASE_1"/>
    <property type="match status" value="1"/>
</dbReference>
<organism evidence="5 6">
    <name type="scientific">Clostridium chromiireducens</name>
    <dbReference type="NCBI Taxonomy" id="225345"/>
    <lineage>
        <taxon>Bacteria</taxon>
        <taxon>Bacillati</taxon>
        <taxon>Bacillota</taxon>
        <taxon>Clostridia</taxon>
        <taxon>Eubacteriales</taxon>
        <taxon>Clostridiaceae</taxon>
        <taxon>Clostridium</taxon>
    </lineage>
</organism>
<evidence type="ECO:0000256" key="1">
    <source>
        <dbReference type="ARBA" id="ARBA00022741"/>
    </source>
</evidence>
<feature type="domain" description="SF3 helicase" evidence="4">
    <location>
        <begin position="471"/>
        <end position="630"/>
    </location>
</feature>
<dbReference type="InterPro" id="IPR014818">
    <property type="entry name" value="Phage/plasmid_primase_P4_C"/>
</dbReference>
<protein>
    <submittedName>
        <fullName evidence="5">DNA primase</fullName>
    </submittedName>
</protein>
<dbReference type="Pfam" id="PF19263">
    <property type="entry name" value="DUF5906"/>
    <property type="match status" value="1"/>
</dbReference>
<keyword evidence="3" id="KW-0067">ATP-binding</keyword>
<dbReference type="SMART" id="SM00942">
    <property type="entry name" value="PriCT_1"/>
    <property type="match status" value="1"/>
</dbReference>
<dbReference type="EMBL" id="WSRQ01000015">
    <property type="protein sequence ID" value="MVX64248.1"/>
    <property type="molecule type" value="Genomic_DNA"/>
</dbReference>
<dbReference type="GO" id="GO:0016787">
    <property type="term" value="F:hydrolase activity"/>
    <property type="evidence" value="ECO:0007669"/>
    <property type="project" value="UniProtKB-KW"/>
</dbReference>
<comment type="caution">
    <text evidence="5">The sequence shown here is derived from an EMBL/GenBank/DDBJ whole genome shotgun (WGS) entry which is preliminary data.</text>
</comment>
<evidence type="ECO:0000259" key="4">
    <source>
        <dbReference type="PROSITE" id="PS51206"/>
    </source>
</evidence>
<dbReference type="GO" id="GO:0005524">
    <property type="term" value="F:ATP binding"/>
    <property type="evidence" value="ECO:0007669"/>
    <property type="project" value="UniProtKB-KW"/>
</dbReference>
<dbReference type="Gene3D" id="3.40.50.300">
    <property type="entry name" value="P-loop containing nucleotide triphosphate hydrolases"/>
    <property type="match status" value="1"/>
</dbReference>
<dbReference type="Proteomes" id="UP000656077">
    <property type="component" value="Unassembled WGS sequence"/>
</dbReference>
<dbReference type="AlphaFoldDB" id="A0A964RMD2"/>
<evidence type="ECO:0000313" key="5">
    <source>
        <dbReference type="EMBL" id="MVX64248.1"/>
    </source>
</evidence>